<dbReference type="PROSITE" id="PS01231">
    <property type="entry name" value="TRMA_2"/>
    <property type="match status" value="1"/>
</dbReference>
<dbReference type="Pfam" id="PF01938">
    <property type="entry name" value="TRAM"/>
    <property type="match status" value="1"/>
</dbReference>
<dbReference type="SUPFAM" id="SSF50249">
    <property type="entry name" value="Nucleic acid-binding proteins"/>
    <property type="match status" value="1"/>
</dbReference>
<gene>
    <name evidence="6" type="ORF">G7067_04175</name>
</gene>
<dbReference type="PROSITE" id="PS50926">
    <property type="entry name" value="TRAM"/>
    <property type="match status" value="1"/>
</dbReference>
<feature type="binding site" evidence="4">
    <location>
        <position position="303"/>
    </location>
    <ligand>
        <name>S-adenosyl-L-methionine</name>
        <dbReference type="ChEBI" id="CHEBI:59789"/>
    </ligand>
</feature>
<comment type="similarity">
    <text evidence="4">Belongs to the class I-like SAM-binding methyltransferase superfamily. RNA M5U methyltransferase family.</text>
</comment>
<dbReference type="EMBL" id="CP049934">
    <property type="protein sequence ID" value="QIM17313.1"/>
    <property type="molecule type" value="Genomic_DNA"/>
</dbReference>
<dbReference type="InterPro" id="IPR010280">
    <property type="entry name" value="U5_MeTrfase_fam"/>
</dbReference>
<dbReference type="PROSITE" id="PS51687">
    <property type="entry name" value="SAM_MT_RNA_M5U"/>
    <property type="match status" value="1"/>
</dbReference>
<organism evidence="6 7">
    <name type="scientific">Leucobacter insecticola</name>
    <dbReference type="NCBI Taxonomy" id="2714934"/>
    <lineage>
        <taxon>Bacteria</taxon>
        <taxon>Bacillati</taxon>
        <taxon>Actinomycetota</taxon>
        <taxon>Actinomycetes</taxon>
        <taxon>Micrococcales</taxon>
        <taxon>Microbacteriaceae</taxon>
        <taxon>Leucobacter</taxon>
    </lineage>
</organism>
<dbReference type="SUPFAM" id="SSF53335">
    <property type="entry name" value="S-adenosyl-L-methionine-dependent methyltransferases"/>
    <property type="match status" value="1"/>
</dbReference>
<evidence type="ECO:0000256" key="4">
    <source>
        <dbReference type="PROSITE-ProRule" id="PRU01024"/>
    </source>
</evidence>
<proteinExistence type="inferred from homology"/>
<evidence type="ECO:0000256" key="1">
    <source>
        <dbReference type="ARBA" id="ARBA00022603"/>
    </source>
</evidence>
<feature type="domain" description="TRAM" evidence="5">
    <location>
        <begin position="1"/>
        <end position="53"/>
    </location>
</feature>
<dbReference type="Gene3D" id="2.40.50.140">
    <property type="entry name" value="Nucleic acid-binding proteins"/>
    <property type="match status" value="1"/>
</dbReference>
<dbReference type="PANTHER" id="PTHR11061:SF30">
    <property type="entry name" value="TRNA (URACIL(54)-C(5))-METHYLTRANSFERASE"/>
    <property type="match status" value="1"/>
</dbReference>
<evidence type="ECO:0000313" key="7">
    <source>
        <dbReference type="Proteomes" id="UP000501387"/>
    </source>
</evidence>
<dbReference type="GO" id="GO:0070041">
    <property type="term" value="F:rRNA (uridine-C5-)-methyltransferase activity"/>
    <property type="evidence" value="ECO:0007669"/>
    <property type="project" value="TreeGrafter"/>
</dbReference>
<feature type="binding site" evidence="4">
    <location>
        <position position="243"/>
    </location>
    <ligand>
        <name>S-adenosyl-L-methionine</name>
        <dbReference type="ChEBI" id="CHEBI:59789"/>
    </ligand>
</feature>
<dbReference type="RefSeq" id="WP_166325749.1">
    <property type="nucleotide sequence ID" value="NZ_CP049934.1"/>
</dbReference>
<dbReference type="InterPro" id="IPR030391">
    <property type="entry name" value="MeTrfase_TrmA_CS"/>
</dbReference>
<accession>A0A6G8FLZ6</accession>
<evidence type="ECO:0000259" key="5">
    <source>
        <dbReference type="PROSITE" id="PS50926"/>
    </source>
</evidence>
<dbReference type="GO" id="GO:0070475">
    <property type="term" value="P:rRNA base methylation"/>
    <property type="evidence" value="ECO:0007669"/>
    <property type="project" value="TreeGrafter"/>
</dbReference>
<protein>
    <submittedName>
        <fullName evidence="6">Class I SAM-dependent RNA methyltransferase</fullName>
    </submittedName>
</protein>
<dbReference type="Pfam" id="PF05958">
    <property type="entry name" value="tRNA_U5-meth_tr"/>
    <property type="match status" value="1"/>
</dbReference>
<dbReference type="AlphaFoldDB" id="A0A6G8FLZ6"/>
<sequence length="424" mass="44994">MELDVTGIAHGGVCVARHDGRVVFVADAIPGERVRARVTEARKKSFARAAVTEVLEASPDRRPHVWAEAALERDPEERAGGAEFGHITLERQRALKAEVLADAMKRFGGVELASEDDQDLAGVLADLVEPAPGDDETNGLGYRTRVRLHVDAESGMVGPYAARSRRVIPVASLPLASDGINQIAPLADSFEGAATVDLIDPAADDPRMLIGLAGEKTRTGAGDVIHELVEDRGFLVRAGGFWQVHREAPAILFTAVRDAVQDLIDAGRFDPAASNLDLYGGVGLLAAAMAEAAGPAIRVTSVESDPGATDDAAENLAELVGALAVTARVDRHLSELLKAAGPARDRMRRGTVVLDPPRSGAGGDVTAQLIELSPANIVYVACDPVALARDTKTLRDAGYELTSLRAFDIFPHTHHFESLAVFER</sequence>
<dbReference type="InterPro" id="IPR012340">
    <property type="entry name" value="NA-bd_OB-fold"/>
</dbReference>
<feature type="binding site" evidence="4">
    <location>
        <position position="355"/>
    </location>
    <ligand>
        <name>S-adenosyl-L-methionine</name>
        <dbReference type="ChEBI" id="CHEBI:59789"/>
    </ligand>
</feature>
<keyword evidence="3 4" id="KW-0949">S-adenosyl-L-methionine</keyword>
<keyword evidence="1 4" id="KW-0489">Methyltransferase</keyword>
<dbReference type="KEGG" id="lins:G7067_04175"/>
<dbReference type="PANTHER" id="PTHR11061">
    <property type="entry name" value="RNA M5U METHYLTRANSFERASE"/>
    <property type="match status" value="1"/>
</dbReference>
<dbReference type="InterPro" id="IPR029063">
    <property type="entry name" value="SAM-dependent_MTases_sf"/>
</dbReference>
<keyword evidence="2 4" id="KW-0808">Transferase</keyword>
<dbReference type="Proteomes" id="UP000501387">
    <property type="component" value="Chromosome"/>
</dbReference>
<dbReference type="Gene3D" id="3.40.50.150">
    <property type="entry name" value="Vaccinia Virus protein VP39"/>
    <property type="match status" value="1"/>
</dbReference>
<name>A0A6G8FLZ6_9MICO</name>
<reference evidence="6 7" key="1">
    <citation type="submission" date="2020-03" db="EMBL/GenBank/DDBJ databases">
        <title>Leucobacter sp. nov., isolated from beetles.</title>
        <authorList>
            <person name="Hyun D.-W."/>
            <person name="Bae J.-W."/>
        </authorList>
    </citation>
    <scope>NUCLEOTIDE SEQUENCE [LARGE SCALE GENOMIC DNA]</scope>
    <source>
        <strain evidence="6 7">HDW9B</strain>
    </source>
</reference>
<evidence type="ECO:0000256" key="2">
    <source>
        <dbReference type="ARBA" id="ARBA00022679"/>
    </source>
</evidence>
<feature type="active site" description="Nucleophile" evidence="4">
    <location>
        <position position="382"/>
    </location>
</feature>
<keyword evidence="7" id="KW-1185">Reference proteome</keyword>
<dbReference type="InterPro" id="IPR002792">
    <property type="entry name" value="TRAM_dom"/>
</dbReference>
<evidence type="ECO:0000256" key="3">
    <source>
        <dbReference type="ARBA" id="ARBA00022691"/>
    </source>
</evidence>
<evidence type="ECO:0000313" key="6">
    <source>
        <dbReference type="EMBL" id="QIM17313.1"/>
    </source>
</evidence>
<feature type="binding site" evidence="4">
    <location>
        <position position="279"/>
    </location>
    <ligand>
        <name>S-adenosyl-L-methionine</name>
        <dbReference type="ChEBI" id="CHEBI:59789"/>
    </ligand>
</feature>